<keyword evidence="4" id="KW-1185">Reference proteome</keyword>
<evidence type="ECO:0000256" key="1">
    <source>
        <dbReference type="ARBA" id="ARBA00007435"/>
    </source>
</evidence>
<dbReference type="PROSITE" id="PS50164">
    <property type="entry name" value="GIY_YIG"/>
    <property type="match status" value="1"/>
</dbReference>
<reference evidence="3 4" key="1">
    <citation type="journal article" date="2016" name="Environ. Microbiol.">
        <title>New Methyloceanibacter diversity from North Sea sediments includes methanotroph containing solely the soluble methane monooxygenase.</title>
        <authorList>
            <person name="Vekeman B."/>
            <person name="Kerckhof F.M."/>
            <person name="Cremers G."/>
            <person name="de Vos P."/>
            <person name="Vandamme P."/>
            <person name="Boon N."/>
            <person name="Op den Camp H.J."/>
            <person name="Heylen K."/>
        </authorList>
    </citation>
    <scope>NUCLEOTIDE SEQUENCE [LARGE SCALE GENOMIC DNA]</scope>
    <source>
        <strain evidence="3 4">R-67177</strain>
    </source>
</reference>
<sequence>MRGGWVYILTNKPNGILYTGVTRDIARRAWEHREGMVPSFTRRYGVKRLVWCERHETIAGAIQRERNMKHWPRAWKVRLILAMNPEWDDLYETLNQ</sequence>
<dbReference type="InterPro" id="IPR050190">
    <property type="entry name" value="UPF0213_domain"/>
</dbReference>
<evidence type="ECO:0000313" key="4">
    <source>
        <dbReference type="Proteomes" id="UP000095042"/>
    </source>
</evidence>
<dbReference type="SUPFAM" id="SSF82771">
    <property type="entry name" value="GIY-YIG endonuclease"/>
    <property type="match status" value="1"/>
</dbReference>
<comment type="caution">
    <text evidence="3">The sequence shown here is derived from an EMBL/GenBank/DDBJ whole genome shotgun (WGS) entry which is preliminary data.</text>
</comment>
<organism evidence="3 4">
    <name type="scientific">Methyloceanibacter marginalis</name>
    <dbReference type="NCBI Taxonomy" id="1774971"/>
    <lineage>
        <taxon>Bacteria</taxon>
        <taxon>Pseudomonadati</taxon>
        <taxon>Pseudomonadota</taxon>
        <taxon>Alphaproteobacteria</taxon>
        <taxon>Hyphomicrobiales</taxon>
        <taxon>Hyphomicrobiaceae</taxon>
        <taxon>Methyloceanibacter</taxon>
    </lineage>
</organism>
<protein>
    <submittedName>
        <fullName evidence="3">Excinuclease ABC subunit C</fullName>
    </submittedName>
</protein>
<dbReference type="RefSeq" id="WP_069624340.1">
    <property type="nucleotide sequence ID" value="NZ_LPWD01000301.1"/>
</dbReference>
<dbReference type="Gene3D" id="3.40.1440.10">
    <property type="entry name" value="GIY-YIG endonuclease"/>
    <property type="match status" value="1"/>
</dbReference>
<dbReference type="InterPro" id="IPR035901">
    <property type="entry name" value="GIY-YIG_endonuc_sf"/>
</dbReference>
<dbReference type="PANTHER" id="PTHR34477">
    <property type="entry name" value="UPF0213 PROTEIN YHBQ"/>
    <property type="match status" value="1"/>
</dbReference>
<dbReference type="InterPro" id="IPR000305">
    <property type="entry name" value="GIY-YIG_endonuc"/>
</dbReference>
<proteinExistence type="inferred from homology"/>
<feature type="domain" description="GIY-YIG" evidence="2">
    <location>
        <begin position="2"/>
        <end position="78"/>
    </location>
</feature>
<dbReference type="Proteomes" id="UP000095042">
    <property type="component" value="Unassembled WGS sequence"/>
</dbReference>
<dbReference type="AlphaFoldDB" id="A0A1E3W9I5"/>
<gene>
    <name evidence="3" type="ORF">AUC71_01695</name>
</gene>
<evidence type="ECO:0000313" key="3">
    <source>
        <dbReference type="EMBL" id="ODS02469.1"/>
    </source>
</evidence>
<dbReference type="OrthoDB" id="287318at2"/>
<accession>A0A1E3W9I5</accession>
<dbReference type="Pfam" id="PF01541">
    <property type="entry name" value="GIY-YIG"/>
    <property type="match status" value="1"/>
</dbReference>
<evidence type="ECO:0000259" key="2">
    <source>
        <dbReference type="PROSITE" id="PS50164"/>
    </source>
</evidence>
<comment type="similarity">
    <text evidence="1">Belongs to the UPF0213 family.</text>
</comment>
<dbReference type="EMBL" id="LPWD01000301">
    <property type="protein sequence ID" value="ODS02469.1"/>
    <property type="molecule type" value="Genomic_DNA"/>
</dbReference>
<dbReference type="CDD" id="cd10448">
    <property type="entry name" value="GIY-YIG_unchar_3"/>
    <property type="match status" value="1"/>
</dbReference>
<dbReference type="PANTHER" id="PTHR34477:SF5">
    <property type="entry name" value="BSL5627 PROTEIN"/>
    <property type="match status" value="1"/>
</dbReference>
<name>A0A1E3W9I5_9HYPH</name>